<comment type="catalytic activity">
    <reaction evidence="1">
        <text>adenosylcob(III)inamide + ATP = adenosylcob(III)inamide phosphate + ADP + H(+)</text>
        <dbReference type="Rhea" id="RHEA:15769"/>
        <dbReference type="ChEBI" id="CHEBI:2480"/>
        <dbReference type="ChEBI" id="CHEBI:15378"/>
        <dbReference type="ChEBI" id="CHEBI:30616"/>
        <dbReference type="ChEBI" id="CHEBI:58502"/>
        <dbReference type="ChEBI" id="CHEBI:456216"/>
        <dbReference type="EC" id="2.7.1.156"/>
    </reaction>
</comment>
<comment type="catalytic activity">
    <reaction evidence="3">
        <text>adenosylcob(III)inamide + GTP = adenosylcob(III)inamide phosphate + GDP + H(+)</text>
        <dbReference type="Rhea" id="RHEA:15765"/>
        <dbReference type="ChEBI" id="CHEBI:2480"/>
        <dbReference type="ChEBI" id="CHEBI:15378"/>
        <dbReference type="ChEBI" id="CHEBI:37565"/>
        <dbReference type="ChEBI" id="CHEBI:58189"/>
        <dbReference type="ChEBI" id="CHEBI:58502"/>
        <dbReference type="EC" id="2.7.1.156"/>
    </reaction>
</comment>
<dbReference type="GO" id="GO:0005524">
    <property type="term" value="F:ATP binding"/>
    <property type="evidence" value="ECO:0007669"/>
    <property type="project" value="UniProtKB-KW"/>
</dbReference>
<proteinExistence type="inferred from homology"/>
<evidence type="ECO:0000256" key="2">
    <source>
        <dbReference type="ARBA" id="ARBA00000711"/>
    </source>
</evidence>
<dbReference type="InterPro" id="IPR027417">
    <property type="entry name" value="P-loop_NTPase"/>
</dbReference>
<dbReference type="RefSeq" id="WP_188378407.1">
    <property type="nucleotide sequence ID" value="NZ_BMEL01000004.1"/>
</dbReference>
<evidence type="ECO:0000313" key="21">
    <source>
        <dbReference type="Proteomes" id="UP000660110"/>
    </source>
</evidence>
<keyword evidence="10" id="KW-0169">Cobalamin biosynthesis</keyword>
<evidence type="ECO:0000256" key="10">
    <source>
        <dbReference type="ARBA" id="ARBA00022573"/>
    </source>
</evidence>
<comment type="pathway">
    <text evidence="6">Cofactor biosynthesis; adenosylcobalamin biosynthesis; adenosylcobalamin from cob(II)yrinate a,c-diamide: step 5/7.</text>
</comment>
<evidence type="ECO:0000256" key="3">
    <source>
        <dbReference type="ARBA" id="ARBA00001522"/>
    </source>
</evidence>
<feature type="active site" description="GMP-histidine intermediate" evidence="18">
    <location>
        <position position="49"/>
    </location>
</feature>
<keyword evidence="12 19" id="KW-0547">Nucleotide-binding</keyword>
<evidence type="ECO:0000256" key="18">
    <source>
        <dbReference type="PIRSR" id="PIRSR006135-1"/>
    </source>
</evidence>
<keyword evidence="11" id="KW-0808">Transferase</keyword>
<evidence type="ECO:0000256" key="9">
    <source>
        <dbReference type="ARBA" id="ARBA00012523"/>
    </source>
</evidence>
<comment type="pathway">
    <text evidence="5">Cofactor biosynthesis; adenosylcobalamin biosynthesis; adenosylcobalamin from cob(II)yrinate a,c-diamide: step 6/7.</text>
</comment>
<evidence type="ECO:0000256" key="6">
    <source>
        <dbReference type="ARBA" id="ARBA00005159"/>
    </source>
</evidence>
<evidence type="ECO:0000256" key="15">
    <source>
        <dbReference type="ARBA" id="ARBA00023134"/>
    </source>
</evidence>
<comment type="caution">
    <text evidence="20">The sequence shown here is derived from an EMBL/GenBank/DDBJ whole genome shotgun (WGS) entry which is preliminary data.</text>
</comment>
<evidence type="ECO:0000313" key="20">
    <source>
        <dbReference type="EMBL" id="GGF29518.1"/>
    </source>
</evidence>
<comment type="function">
    <text evidence="4">Catalyzes ATP-dependent phosphorylation of adenosylcobinamide and addition of GMP to adenosylcobinamide phosphate.</text>
</comment>
<organism evidence="20 21">
    <name type="scientific">Halobacillus andaensis</name>
    <dbReference type="NCBI Taxonomy" id="1176239"/>
    <lineage>
        <taxon>Bacteria</taxon>
        <taxon>Bacillati</taxon>
        <taxon>Bacillota</taxon>
        <taxon>Bacilli</taxon>
        <taxon>Bacillales</taxon>
        <taxon>Bacillaceae</taxon>
        <taxon>Halobacillus</taxon>
    </lineage>
</organism>
<evidence type="ECO:0000256" key="14">
    <source>
        <dbReference type="ARBA" id="ARBA00022840"/>
    </source>
</evidence>
<feature type="binding site" evidence="19">
    <location>
        <begin position="33"/>
        <end position="35"/>
    </location>
    <ligand>
        <name>GTP</name>
        <dbReference type="ChEBI" id="CHEBI:37565"/>
    </ligand>
</feature>
<comment type="similarity">
    <text evidence="7">Belongs to the CobU/CobP family.</text>
</comment>
<sequence length="177" mass="20236">MITFICGGVRSGKTGFTEMQMLKSKCENLHYIATGVATDEEMIERVSHHQEDRRKSERAWLTWEQPTKINELTFSWEDAVLLDCITTWVTNKMIQHEDLDPDQLIDGLLNQVEALIAQPGEVYIISNEVSRELPSPFSMVETYKYIVGTMNQHLAARSDQAVEMVFGEPVFHKEVDG</sequence>
<comment type="catalytic activity">
    <reaction evidence="2">
        <text>adenosylcob(III)inamide phosphate + GTP + H(+) = adenosylcob(III)inamide-GDP + diphosphate</text>
        <dbReference type="Rhea" id="RHEA:22712"/>
        <dbReference type="ChEBI" id="CHEBI:15378"/>
        <dbReference type="ChEBI" id="CHEBI:33019"/>
        <dbReference type="ChEBI" id="CHEBI:37565"/>
        <dbReference type="ChEBI" id="CHEBI:58502"/>
        <dbReference type="ChEBI" id="CHEBI:60487"/>
        <dbReference type="EC" id="2.7.7.62"/>
    </reaction>
</comment>
<dbReference type="SUPFAM" id="SSF52540">
    <property type="entry name" value="P-loop containing nucleoside triphosphate hydrolases"/>
    <property type="match status" value="1"/>
</dbReference>
<keyword evidence="21" id="KW-1185">Reference proteome</keyword>
<dbReference type="GO" id="GO:0043752">
    <property type="term" value="F:adenosylcobinamide kinase activity"/>
    <property type="evidence" value="ECO:0007669"/>
    <property type="project" value="UniProtKB-EC"/>
</dbReference>
<evidence type="ECO:0000256" key="11">
    <source>
        <dbReference type="ARBA" id="ARBA00022679"/>
    </source>
</evidence>
<protein>
    <recommendedName>
        <fullName evidence="16">Adenosylcobinamide kinase</fullName>
        <ecNumber evidence="8">2.7.1.156</ecNumber>
        <ecNumber evidence="9">2.7.7.62</ecNumber>
    </recommendedName>
    <alternativeName>
        <fullName evidence="17">Adenosylcobinamide-phosphate guanylyltransferase</fullName>
    </alternativeName>
</protein>
<dbReference type="PANTHER" id="PTHR34848:SF1">
    <property type="entry name" value="BIFUNCTIONAL ADENOSYLCOBALAMIN BIOSYNTHESIS PROTEIN COBU"/>
    <property type="match status" value="1"/>
</dbReference>
<evidence type="ECO:0000256" key="7">
    <source>
        <dbReference type="ARBA" id="ARBA00007490"/>
    </source>
</evidence>
<dbReference type="PIRSF" id="PIRSF006135">
    <property type="entry name" value="CobU"/>
    <property type="match status" value="1"/>
</dbReference>
<evidence type="ECO:0000256" key="8">
    <source>
        <dbReference type="ARBA" id="ARBA00012016"/>
    </source>
</evidence>
<accession>A0A917EZK8</accession>
<keyword evidence="13 20" id="KW-0418">Kinase</keyword>
<dbReference type="Pfam" id="PF02283">
    <property type="entry name" value="CobU"/>
    <property type="match status" value="1"/>
</dbReference>
<dbReference type="InterPro" id="IPR003203">
    <property type="entry name" value="CobU/CobP"/>
</dbReference>
<dbReference type="GO" id="GO:0008820">
    <property type="term" value="F:cobinamide phosphate guanylyltransferase activity"/>
    <property type="evidence" value="ECO:0007669"/>
    <property type="project" value="UniProtKB-EC"/>
</dbReference>
<dbReference type="PANTHER" id="PTHR34848">
    <property type="match status" value="1"/>
</dbReference>
<dbReference type="AlphaFoldDB" id="A0A917EZK8"/>
<evidence type="ECO:0000256" key="1">
    <source>
        <dbReference type="ARBA" id="ARBA00000312"/>
    </source>
</evidence>
<dbReference type="Proteomes" id="UP000660110">
    <property type="component" value="Unassembled WGS sequence"/>
</dbReference>
<reference evidence="20" key="2">
    <citation type="submission" date="2020-09" db="EMBL/GenBank/DDBJ databases">
        <authorList>
            <person name="Sun Q."/>
            <person name="Zhou Y."/>
        </authorList>
    </citation>
    <scope>NUCLEOTIDE SEQUENCE</scope>
    <source>
        <strain evidence="20">CGMCC 1.12153</strain>
    </source>
</reference>
<evidence type="ECO:0000256" key="13">
    <source>
        <dbReference type="ARBA" id="ARBA00022777"/>
    </source>
</evidence>
<evidence type="ECO:0000256" key="5">
    <source>
        <dbReference type="ARBA" id="ARBA00004692"/>
    </source>
</evidence>
<keyword evidence="14" id="KW-0067">ATP-binding</keyword>
<dbReference type="EC" id="2.7.1.156" evidence="8"/>
<name>A0A917EZK8_HALAA</name>
<dbReference type="GO" id="GO:0005525">
    <property type="term" value="F:GTP binding"/>
    <property type="evidence" value="ECO:0007669"/>
    <property type="project" value="UniProtKB-KW"/>
</dbReference>
<evidence type="ECO:0000256" key="16">
    <source>
        <dbReference type="ARBA" id="ARBA00029570"/>
    </source>
</evidence>
<dbReference type="EMBL" id="BMEL01000004">
    <property type="protein sequence ID" value="GGF29518.1"/>
    <property type="molecule type" value="Genomic_DNA"/>
</dbReference>
<dbReference type="EC" id="2.7.7.62" evidence="9"/>
<dbReference type="GO" id="GO:0009236">
    <property type="term" value="P:cobalamin biosynthetic process"/>
    <property type="evidence" value="ECO:0007669"/>
    <property type="project" value="UniProtKB-KW"/>
</dbReference>
<reference evidence="20" key="1">
    <citation type="journal article" date="2014" name="Int. J. Syst. Evol. Microbiol.">
        <title>Complete genome sequence of Corynebacterium casei LMG S-19264T (=DSM 44701T), isolated from a smear-ripened cheese.</title>
        <authorList>
            <consortium name="US DOE Joint Genome Institute (JGI-PGF)"/>
            <person name="Walter F."/>
            <person name="Albersmeier A."/>
            <person name="Kalinowski J."/>
            <person name="Ruckert C."/>
        </authorList>
    </citation>
    <scope>NUCLEOTIDE SEQUENCE</scope>
    <source>
        <strain evidence="20">CGMCC 1.12153</strain>
    </source>
</reference>
<gene>
    <name evidence="20" type="primary">cobU</name>
    <name evidence="20" type="ORF">GCM10010954_30800</name>
</gene>
<feature type="binding site" evidence="19">
    <location>
        <position position="83"/>
    </location>
    <ligand>
        <name>GTP</name>
        <dbReference type="ChEBI" id="CHEBI:37565"/>
    </ligand>
</feature>
<evidence type="ECO:0000256" key="19">
    <source>
        <dbReference type="PIRSR" id="PIRSR006135-2"/>
    </source>
</evidence>
<dbReference type="Gene3D" id="3.40.50.300">
    <property type="entry name" value="P-loop containing nucleotide triphosphate hydrolases"/>
    <property type="match status" value="1"/>
</dbReference>
<evidence type="ECO:0000256" key="12">
    <source>
        <dbReference type="ARBA" id="ARBA00022741"/>
    </source>
</evidence>
<keyword evidence="15 19" id="KW-0342">GTP-binding</keyword>
<evidence type="ECO:0000256" key="17">
    <source>
        <dbReference type="ARBA" id="ARBA00030571"/>
    </source>
</evidence>
<feature type="binding site" evidence="19">
    <location>
        <position position="64"/>
    </location>
    <ligand>
        <name>GTP</name>
        <dbReference type="ChEBI" id="CHEBI:37565"/>
    </ligand>
</feature>
<evidence type="ECO:0000256" key="4">
    <source>
        <dbReference type="ARBA" id="ARBA00003889"/>
    </source>
</evidence>